<feature type="domain" description="C2 tensin-type" evidence="10">
    <location>
        <begin position="261"/>
        <end position="410"/>
    </location>
</feature>
<keyword evidence="5" id="KW-0443">Lipid metabolism</keyword>
<dbReference type="InterPro" id="IPR029023">
    <property type="entry name" value="Tensin_phosphatase"/>
</dbReference>
<evidence type="ECO:0000259" key="10">
    <source>
        <dbReference type="PROSITE" id="PS51182"/>
    </source>
</evidence>
<dbReference type="InterPro" id="IPR016130">
    <property type="entry name" value="Tyr_Pase_AS"/>
</dbReference>
<dbReference type="InterPro" id="IPR051281">
    <property type="entry name" value="Dual-spec_lipid-protein_phosph"/>
</dbReference>
<dbReference type="InterPro" id="IPR045101">
    <property type="entry name" value="PTP_PTEN"/>
</dbReference>
<dbReference type="SMART" id="SM01326">
    <property type="entry name" value="PTEN_C2"/>
    <property type="match status" value="1"/>
</dbReference>
<proteinExistence type="inferred from homology"/>
<evidence type="ECO:0000256" key="4">
    <source>
        <dbReference type="ARBA" id="ARBA00022912"/>
    </source>
</evidence>
<dbReference type="GO" id="GO:0016314">
    <property type="term" value="F:phosphatidylinositol-3,4,5-trisphosphate 3-phosphatase activity"/>
    <property type="evidence" value="ECO:0007669"/>
    <property type="project" value="TreeGrafter"/>
</dbReference>
<keyword evidence="12" id="KW-1185">Reference proteome</keyword>
<dbReference type="PROSITE" id="PS00383">
    <property type="entry name" value="TYR_PHOSPHATASE_1"/>
    <property type="match status" value="1"/>
</dbReference>
<dbReference type="PANTHER" id="PTHR12305">
    <property type="entry name" value="PHOSPHATASE WITH HOMOLOGY TO TENSIN"/>
    <property type="match status" value="1"/>
</dbReference>
<dbReference type="Pfam" id="PF10409">
    <property type="entry name" value="PTEN_C2"/>
    <property type="match status" value="1"/>
</dbReference>
<accession>A0A8S1XPI0</accession>
<evidence type="ECO:0000259" key="9">
    <source>
        <dbReference type="PROSITE" id="PS51181"/>
    </source>
</evidence>
<comment type="caution">
    <text evidence="11">The sequence shown here is derived from an EMBL/GenBank/DDBJ whole genome shotgun (WGS) entry which is preliminary data.</text>
</comment>
<dbReference type="PANTHER" id="PTHR12305:SF60">
    <property type="entry name" value="PHOSPHATIDYLINOSITOL 3,4,5-TRISPHOSPHATE 3-PHOSPHATASE TPTE2-RELATED"/>
    <property type="match status" value="1"/>
</dbReference>
<dbReference type="GO" id="GO:0006629">
    <property type="term" value="P:lipid metabolic process"/>
    <property type="evidence" value="ECO:0007669"/>
    <property type="project" value="UniProtKB-KW"/>
</dbReference>
<dbReference type="EMBL" id="CAJJDO010000133">
    <property type="protein sequence ID" value="CAD8203149.1"/>
    <property type="molecule type" value="Genomic_DNA"/>
</dbReference>
<feature type="compositionally biased region" description="Polar residues" evidence="7">
    <location>
        <begin position="1"/>
        <end position="16"/>
    </location>
</feature>
<evidence type="ECO:0000313" key="12">
    <source>
        <dbReference type="Proteomes" id="UP000689195"/>
    </source>
</evidence>
<dbReference type="CDD" id="cd14509">
    <property type="entry name" value="PTP_PTEN"/>
    <property type="match status" value="1"/>
</dbReference>
<comment type="subcellular location">
    <subcellularLocation>
        <location evidence="1">Cell projection</location>
        <location evidence="1">Neuron projection</location>
    </subcellularLocation>
</comment>
<dbReference type="InterPro" id="IPR000387">
    <property type="entry name" value="Tyr_Pase_dom"/>
</dbReference>
<gene>
    <name evidence="11" type="ORF">PPENT_87.1.T1330053</name>
</gene>
<reference evidence="11" key="1">
    <citation type="submission" date="2021-01" db="EMBL/GenBank/DDBJ databases">
        <authorList>
            <consortium name="Genoscope - CEA"/>
            <person name="William W."/>
        </authorList>
    </citation>
    <scope>NUCLEOTIDE SEQUENCE</scope>
</reference>
<keyword evidence="4" id="KW-0904">Protein phosphatase</keyword>
<evidence type="ECO:0000256" key="6">
    <source>
        <dbReference type="ARBA" id="ARBA00023273"/>
    </source>
</evidence>
<dbReference type="SMART" id="SM00404">
    <property type="entry name" value="PTPc_motif"/>
    <property type="match status" value="1"/>
</dbReference>
<dbReference type="Proteomes" id="UP000689195">
    <property type="component" value="Unassembled WGS sequence"/>
</dbReference>
<dbReference type="PROSITE" id="PS50056">
    <property type="entry name" value="TYR_PHOSPHATASE_2"/>
    <property type="match status" value="1"/>
</dbReference>
<evidence type="ECO:0000313" key="11">
    <source>
        <dbReference type="EMBL" id="CAD8203149.1"/>
    </source>
</evidence>
<evidence type="ECO:0000256" key="1">
    <source>
        <dbReference type="ARBA" id="ARBA00004487"/>
    </source>
</evidence>
<feature type="domain" description="Tyrosine specific protein phosphatases" evidence="8">
    <location>
        <begin position="205"/>
        <end position="276"/>
    </location>
</feature>
<dbReference type="GO" id="GO:0004721">
    <property type="term" value="F:phosphoprotein phosphatase activity"/>
    <property type="evidence" value="ECO:0007669"/>
    <property type="project" value="UniProtKB-KW"/>
</dbReference>
<dbReference type="Pfam" id="PF22785">
    <property type="entry name" value="Tc-R-P"/>
    <property type="match status" value="1"/>
</dbReference>
<sequence>MLSMQNIEDTTSLNRMSSDEEGYSESSLESPLINQKVQEIKQQVFEQCEVEVPITQIPIEISFNRHIDQRINDTAVLQHHADEITQKIMKNVKGPFQRDYLKEIVSKSKKRFKVDGFNLDLTCKQIITNPDIEDNLIAMGFPAENFEAIYRNPMSEVQKFLNTRHHNNYMVINLCSERKYKHEYFYRVAEFPFEDHQAPPFNLIVDFCTIVHNWLLSNPKNVIAVHCKAGKGRTGMMICCYLLYSGKYISSQDAITYYGLIRTLNQKGVTIPSQIRYVHYFSFALKNDLINRPFQQVELLSVRLVGSIHGTLIRLQNNSKQLIEKAQIISEKEVLFTFEGIYLQGDVLLQIFQKSIVSESKLLQIWFNTNFVTISPNEQIFKASEIDLMKNSKKKKHQNNIQLELLLDKTIDIRQRSNCLSKDI</sequence>
<comment type="similarity">
    <text evidence="2">Belongs to the PTEN phosphatase protein family.</text>
</comment>
<evidence type="ECO:0000259" key="8">
    <source>
        <dbReference type="PROSITE" id="PS50056"/>
    </source>
</evidence>
<dbReference type="SMART" id="SM01301">
    <property type="entry name" value="PTPlike_phytase"/>
    <property type="match status" value="1"/>
</dbReference>
<name>A0A8S1XPI0_9CILI</name>
<keyword evidence="6" id="KW-0966">Cell projection</keyword>
<dbReference type="InterPro" id="IPR014020">
    <property type="entry name" value="Tensin_C2-dom"/>
</dbReference>
<evidence type="ECO:0000256" key="3">
    <source>
        <dbReference type="ARBA" id="ARBA00022801"/>
    </source>
</evidence>
<dbReference type="InterPro" id="IPR003595">
    <property type="entry name" value="Tyr_Pase_cat"/>
</dbReference>
<feature type="region of interest" description="Disordered" evidence="7">
    <location>
        <begin position="1"/>
        <end position="28"/>
    </location>
</feature>
<protein>
    <recommendedName>
        <fullName evidence="13">Phosphatidylinositol-3,4,5-trisphosphate 3-phosphatase</fullName>
    </recommendedName>
</protein>
<evidence type="ECO:0000256" key="5">
    <source>
        <dbReference type="ARBA" id="ARBA00023098"/>
    </source>
</evidence>
<dbReference type="GO" id="GO:0005829">
    <property type="term" value="C:cytosol"/>
    <property type="evidence" value="ECO:0007669"/>
    <property type="project" value="TreeGrafter"/>
</dbReference>
<organism evidence="11 12">
    <name type="scientific">Paramecium pentaurelia</name>
    <dbReference type="NCBI Taxonomy" id="43138"/>
    <lineage>
        <taxon>Eukaryota</taxon>
        <taxon>Sar</taxon>
        <taxon>Alveolata</taxon>
        <taxon>Ciliophora</taxon>
        <taxon>Intramacronucleata</taxon>
        <taxon>Oligohymenophorea</taxon>
        <taxon>Peniculida</taxon>
        <taxon>Parameciidae</taxon>
        <taxon>Paramecium</taxon>
    </lineage>
</organism>
<dbReference type="PROSITE" id="PS51182">
    <property type="entry name" value="C2_TENSIN"/>
    <property type="match status" value="1"/>
</dbReference>
<evidence type="ECO:0000256" key="2">
    <source>
        <dbReference type="ARBA" id="ARBA00007881"/>
    </source>
</evidence>
<evidence type="ECO:0000256" key="7">
    <source>
        <dbReference type="SAM" id="MobiDB-lite"/>
    </source>
</evidence>
<evidence type="ECO:0008006" key="13">
    <source>
        <dbReference type="Google" id="ProtNLM"/>
    </source>
</evidence>
<feature type="domain" description="Phosphatase tensin-type" evidence="9">
    <location>
        <begin position="110"/>
        <end position="288"/>
    </location>
</feature>
<keyword evidence="3" id="KW-0378">Hydrolase</keyword>
<dbReference type="OrthoDB" id="16692at2759"/>
<dbReference type="AlphaFoldDB" id="A0A8S1XPI0"/>
<dbReference type="PROSITE" id="PS51181">
    <property type="entry name" value="PPASE_TENSIN"/>
    <property type="match status" value="1"/>
</dbReference>